<reference evidence="2" key="1">
    <citation type="submission" date="2016-05" db="EMBL/GenBank/DDBJ databases">
        <authorList>
            <person name="Lavstsen T."/>
            <person name="Jespersen J.S."/>
        </authorList>
    </citation>
    <scope>NUCLEOTIDE SEQUENCE</scope>
    <source>
        <tissue evidence="2">Brain</tissue>
    </source>
</reference>
<dbReference type="Pfam" id="PF09004">
    <property type="entry name" value="ALKBH8_N"/>
    <property type="match status" value="1"/>
</dbReference>
<dbReference type="InterPro" id="IPR015095">
    <property type="entry name" value="AlkB_hom8_N"/>
</dbReference>
<dbReference type="AlphaFoldDB" id="A0A1A8R259"/>
<dbReference type="GO" id="GO:0008168">
    <property type="term" value="F:methyltransferase activity"/>
    <property type="evidence" value="ECO:0007669"/>
    <property type="project" value="InterPro"/>
</dbReference>
<organism evidence="2">
    <name type="scientific">Nothobranchius pienaari</name>
    <dbReference type="NCBI Taxonomy" id="704102"/>
    <lineage>
        <taxon>Eukaryota</taxon>
        <taxon>Metazoa</taxon>
        <taxon>Chordata</taxon>
        <taxon>Craniata</taxon>
        <taxon>Vertebrata</taxon>
        <taxon>Euteleostomi</taxon>
        <taxon>Actinopterygii</taxon>
        <taxon>Neopterygii</taxon>
        <taxon>Teleostei</taxon>
        <taxon>Neoteleostei</taxon>
        <taxon>Acanthomorphata</taxon>
        <taxon>Ovalentaria</taxon>
        <taxon>Atherinomorphae</taxon>
        <taxon>Cyprinodontiformes</taxon>
        <taxon>Nothobranchiidae</taxon>
        <taxon>Nothobranchius</taxon>
    </lineage>
</organism>
<sequence length="191" mass="22328">PKLRRWWCPSQTNRALVTAASTIIHGQPVELVEEYKYLGTTFDHLLKFASNTEDILRKCQQRLYLLRKLNSFGVRKDILLTFYHSFIESAITFSIPCWFYSVSLQYRNLLQSTVKVCSRIIGLPLRNLTSQCDQHTGSLAQKIVKDPSHPLHTVLEWLPSKRRLRCPCCKTQRRRRSFVPRAVLLLNPQCR</sequence>
<name>A0A1A8R259_9TELE</name>
<dbReference type="GO" id="GO:0016706">
    <property type="term" value="F:2-oxoglutarate-dependent dioxygenase activity"/>
    <property type="evidence" value="ECO:0007669"/>
    <property type="project" value="InterPro"/>
</dbReference>
<evidence type="ECO:0000259" key="1">
    <source>
        <dbReference type="Pfam" id="PF09004"/>
    </source>
</evidence>
<dbReference type="EMBL" id="HAEG01015183">
    <property type="protein sequence ID" value="SBR99528.1"/>
    <property type="molecule type" value="Transcribed_RNA"/>
</dbReference>
<feature type="domain" description="Alkylated DNA repair protein AlkB homologue 8 N-terminal" evidence="1">
    <location>
        <begin position="50"/>
        <end position="89"/>
    </location>
</feature>
<proteinExistence type="predicted"/>
<feature type="non-terminal residue" evidence="2">
    <location>
        <position position="191"/>
    </location>
</feature>
<protein>
    <recommendedName>
        <fullName evidence="1">Alkylated DNA repair protein AlkB homologue 8 N-terminal domain-containing protein</fullName>
    </recommendedName>
</protein>
<evidence type="ECO:0000313" key="2">
    <source>
        <dbReference type="EMBL" id="SBR99528.1"/>
    </source>
</evidence>
<feature type="non-terminal residue" evidence="2">
    <location>
        <position position="1"/>
    </location>
</feature>
<gene>
    <name evidence="2" type="primary">CR392001.1</name>
</gene>
<reference evidence="2" key="2">
    <citation type="submission" date="2016-06" db="EMBL/GenBank/DDBJ databases">
        <title>The genome of a short-lived fish provides insights into sex chromosome evolution and the genetic control of aging.</title>
        <authorList>
            <person name="Reichwald K."/>
            <person name="Felder M."/>
            <person name="Petzold A."/>
            <person name="Koch P."/>
            <person name="Groth M."/>
            <person name="Platzer M."/>
        </authorList>
    </citation>
    <scope>NUCLEOTIDE SEQUENCE</scope>
    <source>
        <tissue evidence="2">Brain</tissue>
    </source>
</reference>
<accession>A0A1A8R259</accession>